<dbReference type="AlphaFoldDB" id="A0A0A9ST43"/>
<proteinExistence type="predicted"/>
<reference evidence="1" key="1">
    <citation type="submission" date="2014-09" db="EMBL/GenBank/DDBJ databases">
        <authorList>
            <person name="Magalhaes I.L.F."/>
            <person name="Oliveira U."/>
            <person name="Santos F.R."/>
            <person name="Vidigal T.H.D.A."/>
            <person name="Brescovit A.D."/>
            <person name="Santos A.J."/>
        </authorList>
    </citation>
    <scope>NUCLEOTIDE SEQUENCE</scope>
    <source>
        <tissue evidence="1">Shoot tissue taken approximately 20 cm above the soil surface</tissue>
    </source>
</reference>
<reference evidence="1" key="2">
    <citation type="journal article" date="2015" name="Data Brief">
        <title>Shoot transcriptome of the giant reed, Arundo donax.</title>
        <authorList>
            <person name="Barrero R.A."/>
            <person name="Guerrero F.D."/>
            <person name="Moolhuijzen P."/>
            <person name="Goolsby J.A."/>
            <person name="Tidwell J."/>
            <person name="Bellgard S.E."/>
            <person name="Bellgard M.I."/>
        </authorList>
    </citation>
    <scope>NUCLEOTIDE SEQUENCE</scope>
    <source>
        <tissue evidence="1">Shoot tissue taken approximately 20 cm above the soil surface</tissue>
    </source>
</reference>
<sequence>MPLAGYQKLGCQIYSLSDQQFLESASQLLGPAAFEKTPILLNRALVK</sequence>
<evidence type="ECO:0000313" key="1">
    <source>
        <dbReference type="EMBL" id="JAD67028.1"/>
    </source>
</evidence>
<name>A0A0A9ST43_ARUDO</name>
<accession>A0A0A9ST43</accession>
<protein>
    <submittedName>
        <fullName evidence="1">Uncharacterized protein</fullName>
    </submittedName>
</protein>
<organism evidence="1">
    <name type="scientific">Arundo donax</name>
    <name type="common">Giant reed</name>
    <name type="synonym">Donax arundinaceus</name>
    <dbReference type="NCBI Taxonomy" id="35708"/>
    <lineage>
        <taxon>Eukaryota</taxon>
        <taxon>Viridiplantae</taxon>
        <taxon>Streptophyta</taxon>
        <taxon>Embryophyta</taxon>
        <taxon>Tracheophyta</taxon>
        <taxon>Spermatophyta</taxon>
        <taxon>Magnoliopsida</taxon>
        <taxon>Liliopsida</taxon>
        <taxon>Poales</taxon>
        <taxon>Poaceae</taxon>
        <taxon>PACMAD clade</taxon>
        <taxon>Arundinoideae</taxon>
        <taxon>Arundineae</taxon>
        <taxon>Arundo</taxon>
    </lineage>
</organism>
<dbReference type="EMBL" id="GBRH01230867">
    <property type="protein sequence ID" value="JAD67028.1"/>
    <property type="molecule type" value="Transcribed_RNA"/>
</dbReference>